<dbReference type="PANTHER" id="PTHR30566:SF25">
    <property type="entry name" value="INNER MEMBRANE PROTEIN"/>
    <property type="match status" value="1"/>
</dbReference>
<dbReference type="Pfam" id="PF21082">
    <property type="entry name" value="MS_channel_3rd"/>
    <property type="match status" value="1"/>
</dbReference>
<evidence type="ECO:0000256" key="5">
    <source>
        <dbReference type="ARBA" id="ARBA00022989"/>
    </source>
</evidence>
<dbReference type="Gene3D" id="3.30.70.100">
    <property type="match status" value="1"/>
</dbReference>
<dbReference type="InterPro" id="IPR006685">
    <property type="entry name" value="MscS_channel_2nd"/>
</dbReference>
<evidence type="ECO:0000256" key="2">
    <source>
        <dbReference type="ARBA" id="ARBA00008017"/>
    </source>
</evidence>
<protein>
    <submittedName>
        <fullName evidence="11">Hypothetical conserved protein</fullName>
    </submittedName>
</protein>
<evidence type="ECO:0000256" key="3">
    <source>
        <dbReference type="ARBA" id="ARBA00022475"/>
    </source>
</evidence>
<evidence type="ECO:0000259" key="10">
    <source>
        <dbReference type="Pfam" id="PF21088"/>
    </source>
</evidence>
<gene>
    <name evidence="11" type="ORF">HGMM_F06F06C30</name>
</gene>
<feature type="transmembrane region" description="Helical" evidence="7">
    <location>
        <begin position="52"/>
        <end position="71"/>
    </location>
</feature>
<dbReference type="AlphaFoldDB" id="H5SB49"/>
<feature type="transmembrane region" description="Helical" evidence="7">
    <location>
        <begin position="155"/>
        <end position="178"/>
    </location>
</feature>
<comment type="subcellular location">
    <subcellularLocation>
        <location evidence="1">Cell membrane</location>
        <topology evidence="1">Multi-pass membrane protein</topology>
    </subcellularLocation>
</comment>
<evidence type="ECO:0000256" key="7">
    <source>
        <dbReference type="SAM" id="Phobius"/>
    </source>
</evidence>
<dbReference type="Gene3D" id="1.10.287.1260">
    <property type="match status" value="1"/>
</dbReference>
<dbReference type="SUPFAM" id="SSF50182">
    <property type="entry name" value="Sm-like ribonucleoproteins"/>
    <property type="match status" value="1"/>
</dbReference>
<evidence type="ECO:0000313" key="11">
    <source>
        <dbReference type="EMBL" id="BAL53385.1"/>
    </source>
</evidence>
<dbReference type="InterPro" id="IPR011014">
    <property type="entry name" value="MscS_channel_TM-2"/>
</dbReference>
<accession>H5SB49</accession>
<reference evidence="11" key="1">
    <citation type="journal article" date="2005" name="Environ. Microbiol.">
        <title>Genetic and functional properties of uncultivated thermophilic crenarchaeotes from a subsurface gold mine as revealed by analysis of genome fragments.</title>
        <authorList>
            <person name="Nunoura T."/>
            <person name="Hirayama H."/>
            <person name="Takami H."/>
            <person name="Oida H."/>
            <person name="Nishi S."/>
            <person name="Shimamura S."/>
            <person name="Suzuki Y."/>
            <person name="Inagaki F."/>
            <person name="Takai K."/>
            <person name="Nealson K.H."/>
            <person name="Horikoshi K."/>
        </authorList>
    </citation>
    <scope>NUCLEOTIDE SEQUENCE</scope>
</reference>
<keyword evidence="3" id="KW-1003">Cell membrane</keyword>
<dbReference type="Pfam" id="PF00924">
    <property type="entry name" value="MS_channel_2nd"/>
    <property type="match status" value="1"/>
</dbReference>
<feature type="transmembrane region" description="Helical" evidence="7">
    <location>
        <begin position="83"/>
        <end position="108"/>
    </location>
</feature>
<dbReference type="GO" id="GO:0055085">
    <property type="term" value="P:transmembrane transport"/>
    <property type="evidence" value="ECO:0007669"/>
    <property type="project" value="InterPro"/>
</dbReference>
<dbReference type="SUPFAM" id="SSF82689">
    <property type="entry name" value="Mechanosensitive channel protein MscS (YggB), C-terminal domain"/>
    <property type="match status" value="1"/>
</dbReference>
<feature type="domain" description="Mechanosensitive ion channel MscS" evidence="8">
    <location>
        <begin position="169"/>
        <end position="235"/>
    </location>
</feature>
<evidence type="ECO:0000256" key="4">
    <source>
        <dbReference type="ARBA" id="ARBA00022692"/>
    </source>
</evidence>
<dbReference type="Pfam" id="PF21088">
    <property type="entry name" value="MS_channel_1st"/>
    <property type="match status" value="1"/>
</dbReference>
<dbReference type="SUPFAM" id="SSF82861">
    <property type="entry name" value="Mechanosensitive channel protein MscS (YggB), transmembrane region"/>
    <property type="match status" value="1"/>
</dbReference>
<organism evidence="11">
    <name type="scientific">uncultured Acetothermia bacterium</name>
    <dbReference type="NCBI Taxonomy" id="236499"/>
    <lineage>
        <taxon>Bacteria</taxon>
        <taxon>Candidatus Bipolaricaulota</taxon>
        <taxon>environmental samples</taxon>
    </lineage>
</organism>
<keyword evidence="4 7" id="KW-0812">Transmembrane</keyword>
<dbReference type="EMBL" id="AP011656">
    <property type="protein sequence ID" value="BAL53385.1"/>
    <property type="molecule type" value="Genomic_DNA"/>
</dbReference>
<keyword evidence="5 7" id="KW-1133">Transmembrane helix</keyword>
<dbReference type="PANTHER" id="PTHR30566">
    <property type="entry name" value="YNAI-RELATED MECHANOSENSITIVE ION CHANNEL"/>
    <property type="match status" value="1"/>
</dbReference>
<feature type="transmembrane region" description="Helical" evidence="7">
    <location>
        <begin position="128"/>
        <end position="149"/>
    </location>
</feature>
<dbReference type="InterPro" id="IPR010920">
    <property type="entry name" value="LSM_dom_sf"/>
</dbReference>
<evidence type="ECO:0000256" key="1">
    <source>
        <dbReference type="ARBA" id="ARBA00004651"/>
    </source>
</evidence>
<evidence type="ECO:0000259" key="8">
    <source>
        <dbReference type="Pfam" id="PF00924"/>
    </source>
</evidence>
<feature type="domain" description="Mechanosensitive ion channel MscS C-terminal" evidence="9">
    <location>
        <begin position="244"/>
        <end position="331"/>
    </location>
</feature>
<dbReference type="InterPro" id="IPR011066">
    <property type="entry name" value="MscS_channel_C_sf"/>
</dbReference>
<keyword evidence="6 7" id="KW-0472">Membrane</keyword>
<dbReference type="InterPro" id="IPR049278">
    <property type="entry name" value="MS_channel_C"/>
</dbReference>
<feature type="domain" description="Mechanosensitive ion channel transmembrane helices 2/3" evidence="10">
    <location>
        <begin position="129"/>
        <end position="168"/>
    </location>
</feature>
<dbReference type="Gene3D" id="2.30.30.60">
    <property type="match status" value="1"/>
</dbReference>
<name>H5SB49_9BACT</name>
<evidence type="ECO:0000259" key="9">
    <source>
        <dbReference type="Pfam" id="PF21082"/>
    </source>
</evidence>
<sequence length="344" mass="38470">MSAELSLWDYLIPTLILVGSLVVGIVGRRYLFHYLHIWAQRTTWEFDDIIIGATRGPFLLWVVALGIYLALEFSRLPEELVALLGKILLALVVLSMTLVLANIVSAIFQRAVARGEVEAPATSLTRNFVRWGIIVLGLLVLLNTLGVSITPLLTALGVGSLAVALALQDTLTNLFAGFNVSMAKQIRVGDYIKLDTGQEGYVTDINWRTTSIRDFSNNLIIIPNAKLAQSIITNYFMPDKPVTIRIPVSVSYSSDPEHVERVLLEIGQQALAEMPQLDPSFAPVVRFTNMGDFSLDFLLAVRAKTFDDQFAAQHELRKRIFKRLREEGIEIPFPARTVYLRDER</sequence>
<feature type="transmembrane region" description="Helical" evidence="7">
    <location>
        <begin position="12"/>
        <end position="31"/>
    </location>
</feature>
<dbReference type="InterPro" id="IPR023408">
    <property type="entry name" value="MscS_beta-dom_sf"/>
</dbReference>
<comment type="similarity">
    <text evidence="2">Belongs to the MscS (TC 1.A.23) family.</text>
</comment>
<proteinExistence type="inferred from homology"/>
<dbReference type="GO" id="GO:0005886">
    <property type="term" value="C:plasma membrane"/>
    <property type="evidence" value="ECO:0007669"/>
    <property type="project" value="UniProtKB-SubCell"/>
</dbReference>
<dbReference type="InterPro" id="IPR049142">
    <property type="entry name" value="MS_channel_1st"/>
</dbReference>
<evidence type="ECO:0000256" key="6">
    <source>
        <dbReference type="ARBA" id="ARBA00023136"/>
    </source>
</evidence>
<reference evidence="11" key="2">
    <citation type="journal article" date="2012" name="PLoS ONE">
        <title>A Deeply Branching Thermophilic Bacterium with an Ancient Acetyl-CoA Pathway Dominates a Subsurface Ecosystem.</title>
        <authorList>
            <person name="Takami H."/>
            <person name="Noguchi H."/>
            <person name="Takaki Y."/>
            <person name="Uchiyama I."/>
            <person name="Toyoda A."/>
            <person name="Nishi S."/>
            <person name="Chee G.-J."/>
            <person name="Arai W."/>
            <person name="Nunoura T."/>
            <person name="Itoh T."/>
            <person name="Hattori M."/>
            <person name="Takai K."/>
        </authorList>
    </citation>
    <scope>NUCLEOTIDE SEQUENCE</scope>
</reference>